<dbReference type="STRING" id="756272.Plabr_4611"/>
<dbReference type="Pfam" id="PF01170">
    <property type="entry name" value="UPF0020"/>
    <property type="match status" value="1"/>
</dbReference>
<dbReference type="InterPro" id="IPR004114">
    <property type="entry name" value="THUMP_dom"/>
</dbReference>
<evidence type="ECO:0000259" key="5">
    <source>
        <dbReference type="Pfam" id="PF02926"/>
    </source>
</evidence>
<evidence type="ECO:0000313" key="7">
    <source>
        <dbReference type="EMBL" id="ADY62182.1"/>
    </source>
</evidence>
<keyword evidence="1 7" id="KW-0489">Methyltransferase</keyword>
<dbReference type="eggNOG" id="COG0116">
    <property type="taxonomic scope" value="Bacteria"/>
</dbReference>
<organism evidence="7 8">
    <name type="scientific">Rubinisphaera brasiliensis (strain ATCC 49424 / DSM 5305 / JCM 21570 / IAM 15109 / NBRC 103401 / IFAM 1448)</name>
    <name type="common">Planctomyces brasiliensis</name>
    <dbReference type="NCBI Taxonomy" id="756272"/>
    <lineage>
        <taxon>Bacteria</taxon>
        <taxon>Pseudomonadati</taxon>
        <taxon>Planctomycetota</taxon>
        <taxon>Planctomycetia</taxon>
        <taxon>Planctomycetales</taxon>
        <taxon>Planctomycetaceae</taxon>
        <taxon>Rubinisphaera</taxon>
    </lineage>
</organism>
<feature type="region of interest" description="Disordered" evidence="3">
    <location>
        <begin position="373"/>
        <end position="393"/>
    </location>
</feature>
<name>F0SND9_RUBBR</name>
<sequence>MSQVTLTATTAFGLEAVVGRELQQLGYEDQKRSDGRVTFQADLSAIARCNVNLRVGNRLLLQMGEFEAPDFDAFFDQIRDLPWENWIAADAQFPVTGSSQKSQLHSVPACQGMAKKAIAQRLEQVYGRSLPETGSLCPVHFDLRHDTCTMYLNTSGAGLHKRGYRSHSGEAPLRETLAAALVQLSVWKRDRPFIDPFCGSGTIAIEAALMARNIAPGLSRNYVAEDWPELSKDLWIQARGEAQAAILPAPEDPLLASDVDFRVLRTARENAKLAGVEDIIHFQQHDVSTLSTKKKYGCLITNPPYGQRLNDMQQAQELWKTLSRVTEDWSTWSLFVFVGSREFERIFGRKATRRRKLYNGTLECTYYQYLGDKPPRMNRPQPRPDEEENQVGL</sequence>
<dbReference type="GO" id="GO:0052913">
    <property type="term" value="F:16S rRNA (guanine(966)-N(2))-methyltransferase activity"/>
    <property type="evidence" value="ECO:0007669"/>
    <property type="project" value="UniProtKB-EC"/>
</dbReference>
<feature type="domain" description="Ribosomal RNA large subunit methyltransferase K/L-like methyltransferase" evidence="4">
    <location>
        <begin position="162"/>
        <end position="367"/>
    </location>
</feature>
<evidence type="ECO:0000313" key="8">
    <source>
        <dbReference type="Proteomes" id="UP000006860"/>
    </source>
</evidence>
<dbReference type="RefSeq" id="WP_013630886.1">
    <property type="nucleotide sequence ID" value="NC_015174.1"/>
</dbReference>
<dbReference type="SUPFAM" id="SSF53335">
    <property type="entry name" value="S-adenosyl-L-methionine-dependent methyltransferases"/>
    <property type="match status" value="1"/>
</dbReference>
<evidence type="ECO:0000259" key="6">
    <source>
        <dbReference type="Pfam" id="PF22020"/>
    </source>
</evidence>
<dbReference type="HOGENOM" id="CLU_032119_3_1_0"/>
<dbReference type="CDD" id="cd11715">
    <property type="entry name" value="THUMP_AdoMetMT"/>
    <property type="match status" value="1"/>
</dbReference>
<dbReference type="Gene3D" id="3.30.2130.30">
    <property type="match status" value="1"/>
</dbReference>
<feature type="domain" description="RlmL ferredoxin-like" evidence="6">
    <location>
        <begin position="5"/>
        <end position="60"/>
    </location>
</feature>
<evidence type="ECO:0000256" key="3">
    <source>
        <dbReference type="SAM" id="MobiDB-lite"/>
    </source>
</evidence>
<reference evidence="8" key="1">
    <citation type="submission" date="2011-02" db="EMBL/GenBank/DDBJ databases">
        <title>The complete genome of Planctomyces brasiliensis DSM 5305.</title>
        <authorList>
            <person name="Lucas S."/>
            <person name="Copeland A."/>
            <person name="Lapidus A."/>
            <person name="Bruce D."/>
            <person name="Goodwin L."/>
            <person name="Pitluck S."/>
            <person name="Kyrpides N."/>
            <person name="Mavromatis K."/>
            <person name="Pagani I."/>
            <person name="Ivanova N."/>
            <person name="Ovchinnikova G."/>
            <person name="Lu M."/>
            <person name="Detter J.C."/>
            <person name="Han C."/>
            <person name="Land M."/>
            <person name="Hauser L."/>
            <person name="Markowitz V."/>
            <person name="Cheng J.-F."/>
            <person name="Hugenholtz P."/>
            <person name="Woyke T."/>
            <person name="Wu D."/>
            <person name="Tindall B."/>
            <person name="Pomrenke H.G."/>
            <person name="Brambilla E."/>
            <person name="Klenk H.-P."/>
            <person name="Eisen J.A."/>
        </authorList>
    </citation>
    <scope>NUCLEOTIDE SEQUENCE [LARGE SCALE GENOMIC DNA]</scope>
    <source>
        <strain evidence="8">ATCC 49424 / DSM 5305 / JCM 21570 / NBRC 103401 / IFAM 1448</strain>
    </source>
</reference>
<dbReference type="GO" id="GO:0003723">
    <property type="term" value="F:RNA binding"/>
    <property type="evidence" value="ECO:0007669"/>
    <property type="project" value="InterPro"/>
</dbReference>
<dbReference type="PROSITE" id="PS01261">
    <property type="entry name" value="UPF0020"/>
    <property type="match status" value="1"/>
</dbReference>
<dbReference type="EMBL" id="CP002546">
    <property type="protein sequence ID" value="ADY62182.1"/>
    <property type="molecule type" value="Genomic_DNA"/>
</dbReference>
<evidence type="ECO:0000256" key="2">
    <source>
        <dbReference type="ARBA" id="ARBA00022679"/>
    </source>
</evidence>
<accession>F0SND9</accession>
<dbReference type="Pfam" id="PF02926">
    <property type="entry name" value="THUMP"/>
    <property type="match status" value="1"/>
</dbReference>
<dbReference type="PANTHER" id="PTHR47313">
    <property type="entry name" value="RIBOSOMAL RNA LARGE SUBUNIT METHYLTRANSFERASE K/L"/>
    <property type="match status" value="1"/>
</dbReference>
<dbReference type="Pfam" id="PF22020">
    <property type="entry name" value="RlmL_1st"/>
    <property type="match status" value="1"/>
</dbReference>
<dbReference type="PANTHER" id="PTHR47313:SF1">
    <property type="entry name" value="RIBOSOMAL RNA LARGE SUBUNIT METHYLTRANSFERASE K_L"/>
    <property type="match status" value="1"/>
</dbReference>
<dbReference type="InterPro" id="IPR053943">
    <property type="entry name" value="RlmKL-like_Mtase_CS"/>
</dbReference>
<dbReference type="InterPro" id="IPR002052">
    <property type="entry name" value="DNA_methylase_N6_adenine_CS"/>
</dbReference>
<dbReference type="Gene3D" id="3.40.50.150">
    <property type="entry name" value="Vaccinia Virus protein VP39"/>
    <property type="match status" value="1"/>
</dbReference>
<keyword evidence="2 7" id="KW-0808">Transferase</keyword>
<dbReference type="AlphaFoldDB" id="F0SND9"/>
<gene>
    <name evidence="7" type="ordered locus">Plabr_4611</name>
</gene>
<dbReference type="OrthoDB" id="9809404at2"/>
<evidence type="ECO:0000256" key="1">
    <source>
        <dbReference type="ARBA" id="ARBA00022603"/>
    </source>
</evidence>
<dbReference type="KEGG" id="pbs:Plabr_4611"/>
<proteinExistence type="predicted"/>
<feature type="domain" description="THUMP" evidence="5">
    <location>
        <begin position="70"/>
        <end position="152"/>
    </location>
</feature>
<dbReference type="GO" id="GO:0070043">
    <property type="term" value="F:rRNA (guanine-N7-)-methyltransferase activity"/>
    <property type="evidence" value="ECO:0007669"/>
    <property type="project" value="TreeGrafter"/>
</dbReference>
<evidence type="ECO:0000259" key="4">
    <source>
        <dbReference type="Pfam" id="PF01170"/>
    </source>
</evidence>
<dbReference type="Proteomes" id="UP000006860">
    <property type="component" value="Chromosome"/>
</dbReference>
<dbReference type="EC" id="2.1.1.171" evidence="7"/>
<protein>
    <submittedName>
        <fullName evidence="7">rRNA (Guanine-N(2)-)-methyltransferase</fullName>
        <ecNumber evidence="7">2.1.1.171</ecNumber>
    </submittedName>
</protein>
<dbReference type="InterPro" id="IPR000241">
    <property type="entry name" value="RlmKL-like_Mtase"/>
</dbReference>
<keyword evidence="8" id="KW-1185">Reference proteome</keyword>
<dbReference type="InterPro" id="IPR029063">
    <property type="entry name" value="SAM-dependent_MTases_sf"/>
</dbReference>
<dbReference type="InterPro" id="IPR054170">
    <property type="entry name" value="RlmL_1st"/>
</dbReference>
<dbReference type="PROSITE" id="PS00092">
    <property type="entry name" value="N6_MTASE"/>
    <property type="match status" value="1"/>
</dbReference>